<keyword evidence="1" id="KW-0812">Transmembrane</keyword>
<gene>
    <name evidence="2" type="ORF">GP486_004971</name>
</gene>
<feature type="transmembrane region" description="Helical" evidence="1">
    <location>
        <begin position="17"/>
        <end position="35"/>
    </location>
</feature>
<keyword evidence="3" id="KW-1185">Reference proteome</keyword>
<evidence type="ECO:0000313" key="3">
    <source>
        <dbReference type="Proteomes" id="UP000750711"/>
    </source>
</evidence>
<keyword evidence="1" id="KW-0472">Membrane</keyword>
<reference evidence="2" key="1">
    <citation type="submission" date="2021-03" db="EMBL/GenBank/DDBJ databases">
        <title>Comparative genomics and phylogenomic investigation of the class Geoglossomycetes provide insights into ecological specialization and systematics.</title>
        <authorList>
            <person name="Melie T."/>
            <person name="Pirro S."/>
            <person name="Miller A.N."/>
            <person name="Quandt A."/>
        </authorList>
    </citation>
    <scope>NUCLEOTIDE SEQUENCE</scope>
    <source>
        <strain evidence="2">CAQ_001_2017</strain>
    </source>
</reference>
<dbReference type="EMBL" id="JAGHQM010000868">
    <property type="protein sequence ID" value="KAH0558367.1"/>
    <property type="molecule type" value="Genomic_DNA"/>
</dbReference>
<dbReference type="GO" id="GO:0005886">
    <property type="term" value="C:plasma membrane"/>
    <property type="evidence" value="ECO:0007669"/>
    <property type="project" value="TreeGrafter"/>
</dbReference>
<feature type="transmembrane region" description="Helical" evidence="1">
    <location>
        <begin position="114"/>
        <end position="137"/>
    </location>
</feature>
<dbReference type="AlphaFoldDB" id="A0A9P8LA30"/>
<feature type="transmembrane region" description="Helical" evidence="1">
    <location>
        <begin position="74"/>
        <end position="94"/>
    </location>
</feature>
<evidence type="ECO:0000256" key="1">
    <source>
        <dbReference type="SAM" id="Phobius"/>
    </source>
</evidence>
<dbReference type="Proteomes" id="UP000750711">
    <property type="component" value="Unassembled WGS sequence"/>
</dbReference>
<organism evidence="2 3">
    <name type="scientific">Trichoglossum hirsutum</name>
    <dbReference type="NCBI Taxonomy" id="265104"/>
    <lineage>
        <taxon>Eukaryota</taxon>
        <taxon>Fungi</taxon>
        <taxon>Dikarya</taxon>
        <taxon>Ascomycota</taxon>
        <taxon>Pezizomycotina</taxon>
        <taxon>Geoglossomycetes</taxon>
        <taxon>Geoglossales</taxon>
        <taxon>Geoglossaceae</taxon>
        <taxon>Trichoglossum</taxon>
    </lineage>
</organism>
<sequence length="181" mass="19763">MVSTASNDLFRNRLGIWWVRAGVVLIIFPVVVVALKSPSVLQIFLISDLVSSSVIPVLCVGLSDRCYWWRGFEVVVGGLGGILTIFIFGTIYFGSALQGAQLILLEGGLYANDWSVFGAFVAAPIGGLLWGVGALLARLSFQYIRAKVRREQFDVLDRPASLDPDVHEHVHVEPPGSGKFF</sequence>
<comment type="caution">
    <text evidence="2">The sequence shown here is derived from an EMBL/GenBank/DDBJ whole genome shotgun (WGS) entry which is preliminary data.</text>
</comment>
<evidence type="ECO:0000313" key="2">
    <source>
        <dbReference type="EMBL" id="KAH0558367.1"/>
    </source>
</evidence>
<proteinExistence type="predicted"/>
<name>A0A9P8LA30_9PEZI</name>
<feature type="transmembrane region" description="Helical" evidence="1">
    <location>
        <begin position="41"/>
        <end position="62"/>
    </location>
</feature>
<accession>A0A9P8LA30</accession>
<keyword evidence="1" id="KW-1133">Transmembrane helix</keyword>
<protein>
    <submittedName>
        <fullName evidence="2">Uncharacterized protein</fullName>
    </submittedName>
</protein>
<dbReference type="PANTHER" id="PTHR48086:SF10">
    <property type="entry name" value="AGR155CP"/>
    <property type="match status" value="1"/>
</dbReference>
<dbReference type="PANTHER" id="PTHR48086">
    <property type="entry name" value="SODIUM/PROLINE SYMPORTER-RELATED"/>
    <property type="match status" value="1"/>
</dbReference>
<dbReference type="GO" id="GO:0015606">
    <property type="term" value="F:spermidine transmembrane transporter activity"/>
    <property type="evidence" value="ECO:0007669"/>
    <property type="project" value="TreeGrafter"/>
</dbReference>
<dbReference type="InterPro" id="IPR050277">
    <property type="entry name" value="Sodium:Solute_Symporter"/>
</dbReference>